<protein>
    <submittedName>
        <fullName evidence="3">ATP-binding protein</fullName>
    </submittedName>
</protein>
<sequence>MARAEVVERLPGAGVSWQHASEALACEALLRSVMLSASSPESCREAREAAREALRDWELTVSVDDVVLCTSELVGNAVHHAVPSDDSWGSTRDRRLLVSFQVWPGHLFVGVADDDPTPPVLADGVSPSISLSEGGRGLFLVRMLADAVWWSPRFGGGKSVCCRFALTGGEVRAER</sequence>
<dbReference type="GO" id="GO:0005524">
    <property type="term" value="F:ATP binding"/>
    <property type="evidence" value="ECO:0007669"/>
    <property type="project" value="UniProtKB-KW"/>
</dbReference>
<keyword evidence="3" id="KW-0067">ATP-binding</keyword>
<name>A0A5C4V9T3_9ACTN</name>
<comment type="caution">
    <text evidence="3">The sequence shown here is derived from an EMBL/GenBank/DDBJ whole genome shotgun (WGS) entry which is preliminary data.</text>
</comment>
<keyword evidence="4" id="KW-1185">Reference proteome</keyword>
<evidence type="ECO:0000259" key="2">
    <source>
        <dbReference type="Pfam" id="PF13581"/>
    </source>
</evidence>
<dbReference type="PANTHER" id="PTHR35526:SF3">
    <property type="entry name" value="ANTI-SIGMA-F FACTOR RSBW"/>
    <property type="match status" value="1"/>
</dbReference>
<keyword evidence="1" id="KW-0418">Kinase</keyword>
<evidence type="ECO:0000313" key="4">
    <source>
        <dbReference type="Proteomes" id="UP000311713"/>
    </source>
</evidence>
<feature type="domain" description="Histidine kinase/HSP90-like ATPase" evidence="2">
    <location>
        <begin position="38"/>
        <end position="151"/>
    </location>
</feature>
<dbReference type="InterPro" id="IPR036890">
    <property type="entry name" value="HATPase_C_sf"/>
</dbReference>
<evidence type="ECO:0000256" key="1">
    <source>
        <dbReference type="ARBA" id="ARBA00022527"/>
    </source>
</evidence>
<dbReference type="EMBL" id="VDGT01000003">
    <property type="protein sequence ID" value="TNM32684.1"/>
    <property type="molecule type" value="Genomic_DNA"/>
</dbReference>
<dbReference type="GO" id="GO:0004674">
    <property type="term" value="F:protein serine/threonine kinase activity"/>
    <property type="evidence" value="ECO:0007669"/>
    <property type="project" value="UniProtKB-KW"/>
</dbReference>
<dbReference type="InterPro" id="IPR003594">
    <property type="entry name" value="HATPase_dom"/>
</dbReference>
<keyword evidence="1" id="KW-0723">Serine/threonine-protein kinase</keyword>
<accession>A0A5C4V9T3</accession>
<keyword evidence="3" id="KW-0547">Nucleotide-binding</keyword>
<dbReference type="InterPro" id="IPR050267">
    <property type="entry name" value="Anti-sigma-factor_SerPK"/>
</dbReference>
<keyword evidence="1" id="KW-0808">Transferase</keyword>
<organism evidence="3 4">
    <name type="scientific">Streptomyces sedi</name>
    <dbReference type="NCBI Taxonomy" id="555059"/>
    <lineage>
        <taxon>Bacteria</taxon>
        <taxon>Bacillati</taxon>
        <taxon>Actinomycetota</taxon>
        <taxon>Actinomycetes</taxon>
        <taxon>Kitasatosporales</taxon>
        <taxon>Streptomycetaceae</taxon>
        <taxon>Streptomyces</taxon>
    </lineage>
</organism>
<dbReference type="Pfam" id="PF13581">
    <property type="entry name" value="HATPase_c_2"/>
    <property type="match status" value="1"/>
</dbReference>
<evidence type="ECO:0000313" key="3">
    <source>
        <dbReference type="EMBL" id="TNM32684.1"/>
    </source>
</evidence>
<reference evidence="3 4" key="1">
    <citation type="submission" date="2019-06" db="EMBL/GenBank/DDBJ databases">
        <title>Draft genome of Streptomyces sedi sp. JCM16909.</title>
        <authorList>
            <person name="Klykleung N."/>
            <person name="Tanasupawat S."/>
            <person name="Kudo T."/>
            <person name="Yuki M."/>
            <person name="Ohkuma M."/>
        </authorList>
    </citation>
    <scope>NUCLEOTIDE SEQUENCE [LARGE SCALE GENOMIC DNA]</scope>
    <source>
        <strain evidence="3 4">JCM 16909</strain>
    </source>
</reference>
<dbReference type="AlphaFoldDB" id="A0A5C4V9T3"/>
<dbReference type="OrthoDB" id="4140137at2"/>
<proteinExistence type="predicted"/>
<dbReference type="RefSeq" id="WP_139641114.1">
    <property type="nucleotide sequence ID" value="NZ_BAAAZS010000005.1"/>
</dbReference>
<dbReference type="SUPFAM" id="SSF55874">
    <property type="entry name" value="ATPase domain of HSP90 chaperone/DNA topoisomerase II/histidine kinase"/>
    <property type="match status" value="1"/>
</dbReference>
<dbReference type="PANTHER" id="PTHR35526">
    <property type="entry name" value="ANTI-SIGMA-F FACTOR RSBW-RELATED"/>
    <property type="match status" value="1"/>
</dbReference>
<dbReference type="CDD" id="cd16936">
    <property type="entry name" value="HATPase_RsbW-like"/>
    <property type="match status" value="1"/>
</dbReference>
<gene>
    <name evidence="3" type="ORF">FH715_04960</name>
</gene>
<dbReference type="Proteomes" id="UP000311713">
    <property type="component" value="Unassembled WGS sequence"/>
</dbReference>
<dbReference type="Gene3D" id="3.30.565.10">
    <property type="entry name" value="Histidine kinase-like ATPase, C-terminal domain"/>
    <property type="match status" value="1"/>
</dbReference>